<protein>
    <submittedName>
        <fullName evidence="1">Uncharacterized protein</fullName>
    </submittedName>
</protein>
<dbReference type="RefSeq" id="WP_305014588.1">
    <property type="nucleotide sequence ID" value="NZ_JAUQSX010000025.1"/>
</dbReference>
<reference evidence="1" key="1">
    <citation type="submission" date="2023-07" db="EMBL/GenBank/DDBJ databases">
        <authorList>
            <person name="Kim M.K."/>
        </authorList>
    </citation>
    <scope>NUCLEOTIDE SEQUENCE</scope>
    <source>
        <strain evidence="1">M29</strain>
    </source>
</reference>
<accession>A0ABT9AJ88</accession>
<organism evidence="1 2">
    <name type="scientific">Hymenobacter mellowenesis</name>
    <dbReference type="NCBI Taxonomy" id="3063995"/>
    <lineage>
        <taxon>Bacteria</taxon>
        <taxon>Pseudomonadati</taxon>
        <taxon>Bacteroidota</taxon>
        <taxon>Cytophagia</taxon>
        <taxon>Cytophagales</taxon>
        <taxon>Hymenobacteraceae</taxon>
        <taxon>Hymenobacter</taxon>
    </lineage>
</organism>
<evidence type="ECO:0000313" key="2">
    <source>
        <dbReference type="Proteomes" id="UP001167796"/>
    </source>
</evidence>
<gene>
    <name evidence="1" type="ORF">Q5H92_26455</name>
</gene>
<sequence length="114" mass="12497">MTQSDLTAQAPTDIAVIWKEVLSLRSQVAQCLAKEQELRGELSQHKAFQSAFIESLDDQVTTKKALDITGIKSRTTLIAERDRPDSLLAYTHNGRAVTYSRAGCVAHALARQAA</sequence>
<dbReference type="EMBL" id="JAUQSX010000025">
    <property type="protein sequence ID" value="MDO7849929.1"/>
    <property type="molecule type" value="Genomic_DNA"/>
</dbReference>
<dbReference type="Proteomes" id="UP001167796">
    <property type="component" value="Unassembled WGS sequence"/>
</dbReference>
<comment type="caution">
    <text evidence="1">The sequence shown here is derived from an EMBL/GenBank/DDBJ whole genome shotgun (WGS) entry which is preliminary data.</text>
</comment>
<name>A0ABT9AJ88_9BACT</name>
<keyword evidence="2" id="KW-1185">Reference proteome</keyword>
<evidence type="ECO:0000313" key="1">
    <source>
        <dbReference type="EMBL" id="MDO7849929.1"/>
    </source>
</evidence>
<proteinExistence type="predicted"/>